<dbReference type="InterPro" id="IPR056822">
    <property type="entry name" value="TEN_NHL"/>
</dbReference>
<dbReference type="GO" id="GO:0008270">
    <property type="term" value="F:zinc ion binding"/>
    <property type="evidence" value="ECO:0007669"/>
    <property type="project" value="UniProtKB-KW"/>
</dbReference>
<protein>
    <submittedName>
        <fullName evidence="4">Unannotated protein</fullName>
    </submittedName>
</protein>
<dbReference type="Pfam" id="PF00041">
    <property type="entry name" value="fn3"/>
    <property type="match status" value="2"/>
</dbReference>
<evidence type="ECO:0000313" key="4">
    <source>
        <dbReference type="EMBL" id="CAB4958685.1"/>
    </source>
</evidence>
<keyword evidence="1" id="KW-0677">Repeat</keyword>
<dbReference type="InterPro" id="IPR003961">
    <property type="entry name" value="FN3_dom"/>
</dbReference>
<dbReference type="InterPro" id="IPR011042">
    <property type="entry name" value="6-blade_b-propeller_TolB-like"/>
</dbReference>
<dbReference type="SMART" id="SM00060">
    <property type="entry name" value="FN3"/>
    <property type="match status" value="4"/>
</dbReference>
<dbReference type="InterPro" id="IPR013783">
    <property type="entry name" value="Ig-like_fold"/>
</dbReference>
<dbReference type="SUPFAM" id="SSF50939">
    <property type="entry name" value="Sialidases"/>
    <property type="match status" value="1"/>
</dbReference>
<dbReference type="PROSITE" id="PS50853">
    <property type="entry name" value="FN3"/>
    <property type="match status" value="3"/>
</dbReference>
<dbReference type="PANTHER" id="PTHR24104:SF25">
    <property type="entry name" value="PROTEIN LIN-41"/>
    <property type="match status" value="1"/>
</dbReference>
<feature type="domain" description="Fibronectin type-III" evidence="3">
    <location>
        <begin position="847"/>
        <end position="935"/>
    </location>
</feature>
<accession>A0A6J7KT69</accession>
<evidence type="ECO:0000256" key="1">
    <source>
        <dbReference type="ARBA" id="ARBA00022737"/>
    </source>
</evidence>
<dbReference type="InterPro" id="IPR036278">
    <property type="entry name" value="Sialidase_sf"/>
</dbReference>
<dbReference type="Gene3D" id="2.40.10.500">
    <property type="match status" value="1"/>
</dbReference>
<dbReference type="PROSITE" id="PS51125">
    <property type="entry name" value="NHL"/>
    <property type="match status" value="3"/>
</dbReference>
<feature type="compositionally biased region" description="Polar residues" evidence="2">
    <location>
        <begin position="693"/>
        <end position="708"/>
    </location>
</feature>
<dbReference type="Gene3D" id="2.60.40.10">
    <property type="entry name" value="Immunoglobulins"/>
    <property type="match status" value="3"/>
</dbReference>
<dbReference type="CDD" id="cd00063">
    <property type="entry name" value="FN3"/>
    <property type="match status" value="3"/>
</dbReference>
<dbReference type="InterPro" id="IPR036116">
    <property type="entry name" value="FN3_sf"/>
</dbReference>
<dbReference type="Pfam" id="PF01436">
    <property type="entry name" value="NHL"/>
    <property type="match status" value="1"/>
</dbReference>
<dbReference type="Pfam" id="PF25021">
    <property type="entry name" value="TEN_NHL"/>
    <property type="match status" value="1"/>
</dbReference>
<feature type="region of interest" description="Disordered" evidence="2">
    <location>
        <begin position="689"/>
        <end position="709"/>
    </location>
</feature>
<proteinExistence type="predicted"/>
<reference evidence="4" key="1">
    <citation type="submission" date="2020-05" db="EMBL/GenBank/DDBJ databases">
        <authorList>
            <person name="Chiriac C."/>
            <person name="Salcher M."/>
            <person name="Ghai R."/>
            <person name="Kavagutti S V."/>
        </authorList>
    </citation>
    <scope>NUCLEOTIDE SEQUENCE</scope>
</reference>
<feature type="domain" description="Fibronectin type-III" evidence="3">
    <location>
        <begin position="37"/>
        <end position="129"/>
    </location>
</feature>
<organism evidence="4">
    <name type="scientific">freshwater metagenome</name>
    <dbReference type="NCBI Taxonomy" id="449393"/>
    <lineage>
        <taxon>unclassified sequences</taxon>
        <taxon>metagenomes</taxon>
        <taxon>ecological metagenomes</taxon>
    </lineage>
</organism>
<dbReference type="SUPFAM" id="SSF63829">
    <property type="entry name" value="Calcium-dependent phosphotriesterase"/>
    <property type="match status" value="1"/>
</dbReference>
<name>A0A6J7KT69_9ZZZZ</name>
<gene>
    <name evidence="4" type="ORF">UFOPK3733_02313</name>
</gene>
<dbReference type="InterPro" id="IPR001258">
    <property type="entry name" value="NHL_repeat"/>
</dbReference>
<dbReference type="InterPro" id="IPR050952">
    <property type="entry name" value="TRIM-NHL_E3_ligases"/>
</dbReference>
<evidence type="ECO:0000259" key="3">
    <source>
        <dbReference type="PROSITE" id="PS50853"/>
    </source>
</evidence>
<sequence>MIVRRHLVALLAVFALIVGFTVSSTSMAGASPPSATVPAAPTSLQGYRGNGSAEIGFTAGANGGAAITNYKYSTDNGGSWTAFSPAVTTPSVTIGGLTNDTTYSVKLRAVNSAGDGAVSDAVSVTPADVNAINWTGRTAPETNNWTSVAYGNGQFVALSWNGTNRVMTSPDGITWTARSTPSSEWKAVTYGNGQFVAVADYGTDLVMTSPDGITWTARTAATTSYWSGLTFGNGVFVAVAWSGDTDRVMTSPDGITWTVQSAAEQNGWKSVTFGNGTFVAVSFNGTYRAMTSTDGITWTAQSAASASNWNNVTYGNGTFVAVANNGTDRAMTSTDGITWTARSAAQESWQTLTYGNGNFVAAANSKVMISTNGITWTSRPAAANNWSSMAYGNGKFVAVANGNSPSVMTSEFAAPSTPDAPTSLTASIAKASTSVSFTAGADGGSSITNYEYQLNGSGAWTALSPADTSSPVTIPGLTNGTPYTVKLRAVNALGAGTASSASASFTPLLRLVTPAQAGTLSILAGTGSWGTPTPGTASSSALGGLDGVAVDSSGNVYIADRSGKRVYKISAAGTLSIFAGTGSSGAPTPGTATSSALRPAAVAVDSTGNVYVADSSNRLVVKITPDGTLSIVAGTGSSGALTPGPATTVNLSSPSGVAVDSAGNLFILDSGYRRVLKVTTGGTLSVVAGSGTNGAPTQGEATSSSMNSPRGIAVDSSGNLYITDGGAQQVLKVTSGGTLSIFAGTGTTGLPTPGAAASSNLGTLNGVAVDSNGNVFITDSTNNLIEKITPAGALTVVAGTGYQSSPTPGPIADSELGSTTRVATDSAGNIYILDSTYYLLEKVTFRGPTAPTDLVATPGDRSASIAFTAGSDGGVAITKYQYRLGAGSWVDAGLTSPISITGLVNFTTYSIQVRAVNAVGAGTASPAVTARPQSAGPTIGVAYSSGKQGVQVGFAFTRPAGSTLVGFTVRAYAKGTTTVVSSCQTLPNGRGCYVPTLTSGTEYDIRVQAYFTLAGETKVRSSIESATSAVRVNS</sequence>
<dbReference type="PANTHER" id="PTHR24104">
    <property type="entry name" value="E3 UBIQUITIN-PROTEIN LIGASE NHLRC1-RELATED"/>
    <property type="match status" value="1"/>
</dbReference>
<evidence type="ECO:0000256" key="2">
    <source>
        <dbReference type="SAM" id="MobiDB-lite"/>
    </source>
</evidence>
<dbReference type="EMBL" id="CAFBNC010000197">
    <property type="protein sequence ID" value="CAB4958685.1"/>
    <property type="molecule type" value="Genomic_DNA"/>
</dbReference>
<dbReference type="AlphaFoldDB" id="A0A6J7KT69"/>
<dbReference type="SUPFAM" id="SSF49265">
    <property type="entry name" value="Fibronectin type III"/>
    <property type="match status" value="3"/>
</dbReference>
<dbReference type="Gene3D" id="2.120.10.30">
    <property type="entry name" value="TolB, C-terminal domain"/>
    <property type="match status" value="2"/>
</dbReference>
<feature type="domain" description="Fibronectin type-III" evidence="3">
    <location>
        <begin position="414"/>
        <end position="511"/>
    </location>
</feature>